<dbReference type="KEGG" id="anf:AQPE_4773"/>
<dbReference type="EMBL" id="AP018694">
    <property type="protein sequence ID" value="BBE20579.1"/>
    <property type="molecule type" value="Genomic_DNA"/>
</dbReference>
<evidence type="ECO:0000313" key="2">
    <source>
        <dbReference type="EMBL" id="BBE20579.1"/>
    </source>
</evidence>
<keyword evidence="1" id="KW-0472">Membrane</keyword>
<gene>
    <name evidence="2" type="ORF">AQPE_4773</name>
</gene>
<dbReference type="Proteomes" id="UP001193389">
    <property type="component" value="Chromosome"/>
</dbReference>
<dbReference type="RefSeq" id="WP_318348713.1">
    <property type="nucleotide sequence ID" value="NZ_AP018694.1"/>
</dbReference>
<reference evidence="2" key="1">
    <citation type="journal article" date="2020" name="Int. J. Syst. Evol. Microbiol.">
        <title>Aquipluma nitroreducens gen. nov. sp. nov., a novel facultatively anaerobic bacterium isolated from a freshwater lake.</title>
        <authorList>
            <person name="Watanabe M."/>
            <person name="Kojima H."/>
            <person name="Fukui M."/>
        </authorList>
    </citation>
    <scope>NUCLEOTIDE SEQUENCE</scope>
    <source>
        <strain evidence="2">MeG22</strain>
    </source>
</reference>
<dbReference type="AlphaFoldDB" id="A0A5K7SGH9"/>
<accession>A0A5K7SGH9</accession>
<dbReference type="Gene3D" id="3.40.50.2000">
    <property type="entry name" value="Glycogen Phosphorylase B"/>
    <property type="match status" value="2"/>
</dbReference>
<feature type="transmembrane region" description="Helical" evidence="1">
    <location>
        <begin position="72"/>
        <end position="89"/>
    </location>
</feature>
<evidence type="ECO:0000313" key="3">
    <source>
        <dbReference type="Proteomes" id="UP001193389"/>
    </source>
</evidence>
<organism evidence="2 3">
    <name type="scientific">Aquipluma nitroreducens</name>
    <dbReference type="NCBI Taxonomy" id="2010828"/>
    <lineage>
        <taxon>Bacteria</taxon>
        <taxon>Pseudomonadati</taxon>
        <taxon>Bacteroidota</taxon>
        <taxon>Bacteroidia</taxon>
        <taxon>Marinilabiliales</taxon>
        <taxon>Prolixibacteraceae</taxon>
        <taxon>Aquipluma</taxon>
    </lineage>
</organism>
<name>A0A5K7SGH9_9BACT</name>
<keyword evidence="1" id="KW-1133">Transmembrane helix</keyword>
<protein>
    <submittedName>
        <fullName evidence="2">Glycosyltransferase</fullName>
    </submittedName>
</protein>
<keyword evidence="3" id="KW-1185">Reference proteome</keyword>
<keyword evidence="1" id="KW-0812">Transmembrane</keyword>
<proteinExistence type="predicted"/>
<dbReference type="SUPFAM" id="SSF53756">
    <property type="entry name" value="UDP-Glycosyltransferase/glycogen phosphorylase"/>
    <property type="match status" value="1"/>
</dbReference>
<evidence type="ECO:0000256" key="1">
    <source>
        <dbReference type="SAM" id="Phobius"/>
    </source>
</evidence>
<sequence>MSRIYFFPKSDTKLNPFANPYTFNFEKSLLKKHTIVNRSTNKNGILEFFKYLFSSDIFLFNWIENTTRYRNAKIKVIIFFLFLLLAKILKKKIVWILHNKRPHDFKINHLTNFMYWLLMKYSDLIITHSLSGIDFAKSNYSKYSIKVKYLIHPVQEIIPAIADLQKKYDILIWGDIHPYKGIVEFLKYLKDSNKSEIFKILIVGKCADDEYKKNLNQYLSEYIIHLDDSYELGDISRLANQASYILFTYKSESVLSSGSLMDSIRMGSNIIGPNIGAFKDISSYGFIRTYNNYDEIIKILRDKKYDMKSNHLKIQNFCFENNWDTFIGKFNKELNRICQ</sequence>